<evidence type="ECO:0000256" key="5">
    <source>
        <dbReference type="ARBA" id="ARBA00023134"/>
    </source>
</evidence>
<dbReference type="InterPro" id="IPR006073">
    <property type="entry name" value="GTP-bd"/>
</dbReference>
<dbReference type="GO" id="GO:0003924">
    <property type="term" value="F:GTPase activity"/>
    <property type="evidence" value="ECO:0007669"/>
    <property type="project" value="InterPro"/>
</dbReference>
<dbReference type="InterPro" id="IPR006169">
    <property type="entry name" value="GTP1_OBG_dom"/>
</dbReference>
<reference evidence="9" key="1">
    <citation type="submission" date="2021-02" db="EMBL/GenBank/DDBJ databases">
        <authorList>
            <person name="Nowell W R."/>
        </authorList>
    </citation>
    <scope>NUCLEOTIDE SEQUENCE</scope>
    <source>
        <strain evidence="9">Ploen Becks lab</strain>
    </source>
</reference>
<evidence type="ECO:0000259" key="7">
    <source>
        <dbReference type="PROSITE" id="PS51710"/>
    </source>
</evidence>
<evidence type="ECO:0000313" key="9">
    <source>
        <dbReference type="EMBL" id="CAF0727115.1"/>
    </source>
</evidence>
<dbReference type="EMBL" id="CAJNOC010000206">
    <property type="protein sequence ID" value="CAF0727115.1"/>
    <property type="molecule type" value="Genomic_DNA"/>
</dbReference>
<evidence type="ECO:0000256" key="3">
    <source>
        <dbReference type="ARBA" id="ARBA00022517"/>
    </source>
</evidence>
<dbReference type="GO" id="GO:0000287">
    <property type="term" value="F:magnesium ion binding"/>
    <property type="evidence" value="ECO:0007669"/>
    <property type="project" value="InterPro"/>
</dbReference>
<dbReference type="Pfam" id="PF01926">
    <property type="entry name" value="MMR_HSR1"/>
    <property type="match status" value="1"/>
</dbReference>
<dbReference type="SUPFAM" id="SSF52540">
    <property type="entry name" value="P-loop containing nucleoside triphosphate hydrolases"/>
    <property type="match status" value="1"/>
</dbReference>
<feature type="domain" description="OBG-type G" evidence="7">
    <location>
        <begin position="158"/>
        <end position="353"/>
    </location>
</feature>
<dbReference type="InterPro" id="IPR031167">
    <property type="entry name" value="G_OBG"/>
</dbReference>
<dbReference type="Proteomes" id="UP000663879">
    <property type="component" value="Unassembled WGS sequence"/>
</dbReference>
<dbReference type="PROSITE" id="PS51710">
    <property type="entry name" value="G_OBG"/>
    <property type="match status" value="1"/>
</dbReference>
<keyword evidence="3" id="KW-0690">Ribosome biogenesis</keyword>
<dbReference type="GO" id="GO:0005525">
    <property type="term" value="F:GTP binding"/>
    <property type="evidence" value="ECO:0007669"/>
    <property type="project" value="UniProtKB-KW"/>
</dbReference>
<keyword evidence="6" id="KW-0539">Nucleus</keyword>
<protein>
    <recommendedName>
        <fullName evidence="11">GTP-binding protein 10</fullName>
    </recommendedName>
</protein>
<dbReference type="InterPro" id="IPR045086">
    <property type="entry name" value="OBG_GTPase"/>
</dbReference>
<keyword evidence="10" id="KW-1185">Reference proteome</keyword>
<evidence type="ECO:0008006" key="11">
    <source>
        <dbReference type="Google" id="ProtNLM"/>
    </source>
</evidence>
<dbReference type="InterPro" id="IPR036726">
    <property type="entry name" value="GTP1_OBG_dom_sf"/>
</dbReference>
<dbReference type="InterPro" id="IPR027417">
    <property type="entry name" value="P-loop_NTPase"/>
</dbReference>
<dbReference type="PIRSF" id="PIRSF002401">
    <property type="entry name" value="GTP_bd_Obg/CgtA"/>
    <property type="match status" value="1"/>
</dbReference>
<sequence>MVFLSPFMSRIKSYELGKHLKRSFIDRLRVYLKSGTGGKGLPKLGGIGGDGGSIYIQAKNNINLKQVYSANLRKRYIAGDGESSKKLKLYGANGQDIVIDVPCGVTVETDSGAKIGEVNTEGEKLIIAKGGKGGSPLNDYKSEQGQAFSVNLDLKLIADIGLIGFPNAGKSTFLSLVSRARPKIANYPFTTLQPQLGTIEYDDKRVITLADLPGLIEGAHYNRGMGHKFLKHVSRTKINVFMVDINGFQLNPKFDARDAFETVVFLNKELEMYDSSLVQKPSILVLNKMDTENSRGKYDRFMELFENYENSIQKIEEYWRPIEKINFESIFKISAKTNMNIEEVCLEFRELIDELDERNRLKSDKKSPKILQEFLDEN</sequence>
<keyword evidence="4" id="KW-0547">Nucleotide-binding</keyword>
<dbReference type="PANTHER" id="PTHR11702:SF43">
    <property type="entry name" value="GTP-BINDING PROTEIN 10"/>
    <property type="match status" value="1"/>
</dbReference>
<evidence type="ECO:0000313" key="10">
    <source>
        <dbReference type="Proteomes" id="UP000663879"/>
    </source>
</evidence>
<dbReference type="AlphaFoldDB" id="A0A813MZK7"/>
<dbReference type="CDD" id="cd01898">
    <property type="entry name" value="Obg"/>
    <property type="match status" value="1"/>
</dbReference>
<evidence type="ECO:0000259" key="8">
    <source>
        <dbReference type="PROSITE" id="PS51883"/>
    </source>
</evidence>
<comment type="subcellular location">
    <subcellularLocation>
        <location evidence="1">Nucleus</location>
        <location evidence="1">Nucleolus</location>
    </subcellularLocation>
</comment>
<accession>A0A813MZK7</accession>
<comment type="similarity">
    <text evidence="2">Belongs to the TRAFAC class OBG-HflX-like GTPase superfamily. OBG GTPase family.</text>
</comment>
<comment type="caution">
    <text evidence="9">The sequence shown here is derived from an EMBL/GenBank/DDBJ whole genome shotgun (WGS) entry which is preliminary data.</text>
</comment>
<dbReference type="GO" id="GO:0005739">
    <property type="term" value="C:mitochondrion"/>
    <property type="evidence" value="ECO:0007669"/>
    <property type="project" value="TreeGrafter"/>
</dbReference>
<dbReference type="GO" id="GO:0042254">
    <property type="term" value="P:ribosome biogenesis"/>
    <property type="evidence" value="ECO:0007669"/>
    <property type="project" value="UniProtKB-UniRule"/>
</dbReference>
<dbReference type="PANTHER" id="PTHR11702">
    <property type="entry name" value="DEVELOPMENTALLY REGULATED GTP-BINDING PROTEIN-RELATED"/>
    <property type="match status" value="1"/>
</dbReference>
<evidence type="ECO:0000256" key="4">
    <source>
        <dbReference type="ARBA" id="ARBA00022741"/>
    </source>
</evidence>
<evidence type="ECO:0000256" key="2">
    <source>
        <dbReference type="ARBA" id="ARBA00007699"/>
    </source>
</evidence>
<dbReference type="Gene3D" id="2.70.210.12">
    <property type="entry name" value="GTP1/OBG domain"/>
    <property type="match status" value="1"/>
</dbReference>
<dbReference type="Pfam" id="PF01018">
    <property type="entry name" value="GTP1_OBG"/>
    <property type="match status" value="1"/>
</dbReference>
<evidence type="ECO:0000256" key="1">
    <source>
        <dbReference type="ARBA" id="ARBA00004604"/>
    </source>
</evidence>
<dbReference type="OrthoDB" id="347018at2759"/>
<dbReference type="PROSITE" id="PS51883">
    <property type="entry name" value="OBG"/>
    <property type="match status" value="1"/>
</dbReference>
<keyword evidence="5" id="KW-0342">GTP-binding</keyword>
<dbReference type="GO" id="GO:0005730">
    <property type="term" value="C:nucleolus"/>
    <property type="evidence" value="ECO:0007669"/>
    <property type="project" value="UniProtKB-SubCell"/>
</dbReference>
<evidence type="ECO:0000256" key="6">
    <source>
        <dbReference type="ARBA" id="ARBA00023242"/>
    </source>
</evidence>
<gene>
    <name evidence="9" type="ORF">OXX778_LOCUS2594</name>
</gene>
<dbReference type="PRINTS" id="PR00326">
    <property type="entry name" value="GTP1OBG"/>
</dbReference>
<dbReference type="Gene3D" id="3.40.50.300">
    <property type="entry name" value="P-loop containing nucleotide triphosphate hydrolases"/>
    <property type="match status" value="1"/>
</dbReference>
<dbReference type="InterPro" id="IPR014100">
    <property type="entry name" value="GTP-bd_Obg/CgtA"/>
</dbReference>
<dbReference type="SUPFAM" id="SSF82051">
    <property type="entry name" value="Obg GTP-binding protein N-terminal domain"/>
    <property type="match status" value="1"/>
</dbReference>
<name>A0A813MZK7_9BILA</name>
<proteinExistence type="inferred from homology"/>
<organism evidence="9 10">
    <name type="scientific">Brachionus calyciflorus</name>
    <dbReference type="NCBI Taxonomy" id="104777"/>
    <lineage>
        <taxon>Eukaryota</taxon>
        <taxon>Metazoa</taxon>
        <taxon>Spiralia</taxon>
        <taxon>Gnathifera</taxon>
        <taxon>Rotifera</taxon>
        <taxon>Eurotatoria</taxon>
        <taxon>Monogononta</taxon>
        <taxon>Pseudotrocha</taxon>
        <taxon>Ploima</taxon>
        <taxon>Brachionidae</taxon>
        <taxon>Brachionus</taxon>
    </lineage>
</organism>
<feature type="domain" description="Obg" evidence="8">
    <location>
        <begin position="22"/>
        <end position="157"/>
    </location>
</feature>